<evidence type="ECO:0000313" key="1">
    <source>
        <dbReference type="EMBL" id="PWI74331.1"/>
    </source>
</evidence>
<dbReference type="Proteomes" id="UP000245956">
    <property type="component" value="Unassembled WGS sequence"/>
</dbReference>
<protein>
    <submittedName>
        <fullName evidence="1">Uncharacterized protein</fullName>
    </submittedName>
</protein>
<name>A0A2U3EIJ7_PURLI</name>
<dbReference type="AlphaFoldDB" id="A0A2U3EIJ7"/>
<sequence>MSPSQASIFAFSCTMAKLAARAAAVGFLKMTRLAVELLLPTSTPFVDQKWALRAADVVWVAVMVNSRVAAAGTPLAVEPTFWWPCAARLRRLQDSAATVATDLMKYRLGTAPARTPVTDLLTIMAAALQGPAASLDADMLRLDGVDVCGRPILPPRCLSLCGLSLTRTAVLAALVTATAEVCLAGPHAQRML</sequence>
<comment type="caution">
    <text evidence="1">The sequence shown here is derived from an EMBL/GenBank/DDBJ whole genome shotgun (WGS) entry which is preliminary data.</text>
</comment>
<reference evidence="1 2" key="1">
    <citation type="journal article" date="2016" name="Front. Microbiol.">
        <title>Genome and transcriptome sequences reveal the specific parasitism of the nematophagous Purpureocillium lilacinum 36-1.</title>
        <authorList>
            <person name="Xie J."/>
            <person name="Li S."/>
            <person name="Mo C."/>
            <person name="Xiao X."/>
            <person name="Peng D."/>
            <person name="Wang G."/>
            <person name="Xiao Y."/>
        </authorList>
    </citation>
    <scope>NUCLEOTIDE SEQUENCE [LARGE SCALE GENOMIC DNA]</scope>
    <source>
        <strain evidence="1 2">36-1</strain>
    </source>
</reference>
<proteinExistence type="predicted"/>
<dbReference type="EMBL" id="LCWV01000003">
    <property type="protein sequence ID" value="PWI74331.1"/>
    <property type="molecule type" value="Genomic_DNA"/>
</dbReference>
<accession>A0A2U3EIJ7</accession>
<evidence type="ECO:0000313" key="2">
    <source>
        <dbReference type="Proteomes" id="UP000245956"/>
    </source>
</evidence>
<organism evidence="1 2">
    <name type="scientific">Purpureocillium lilacinum</name>
    <name type="common">Paecilomyces lilacinus</name>
    <dbReference type="NCBI Taxonomy" id="33203"/>
    <lineage>
        <taxon>Eukaryota</taxon>
        <taxon>Fungi</taxon>
        <taxon>Dikarya</taxon>
        <taxon>Ascomycota</taxon>
        <taxon>Pezizomycotina</taxon>
        <taxon>Sordariomycetes</taxon>
        <taxon>Hypocreomycetidae</taxon>
        <taxon>Hypocreales</taxon>
        <taxon>Ophiocordycipitaceae</taxon>
        <taxon>Purpureocillium</taxon>
    </lineage>
</organism>
<gene>
    <name evidence="1" type="ORF">PCL_07645</name>
</gene>